<feature type="transmembrane region" description="Helical" evidence="2">
    <location>
        <begin position="1178"/>
        <end position="1198"/>
    </location>
</feature>
<feature type="compositionally biased region" description="Basic and acidic residues" evidence="1">
    <location>
        <begin position="131"/>
        <end position="143"/>
    </location>
</feature>
<feature type="transmembrane region" description="Helical" evidence="2">
    <location>
        <begin position="809"/>
        <end position="828"/>
    </location>
</feature>
<feature type="transmembrane region" description="Helical" evidence="2">
    <location>
        <begin position="579"/>
        <end position="597"/>
    </location>
</feature>
<feature type="transmembrane region" description="Helical" evidence="2">
    <location>
        <begin position="552"/>
        <end position="573"/>
    </location>
</feature>
<feature type="transmembrane region" description="Helical" evidence="2">
    <location>
        <begin position="439"/>
        <end position="463"/>
    </location>
</feature>
<feature type="transmembrane region" description="Helical" evidence="2">
    <location>
        <begin position="374"/>
        <end position="396"/>
    </location>
</feature>
<feature type="transmembrane region" description="Helical" evidence="2">
    <location>
        <begin position="234"/>
        <end position="254"/>
    </location>
</feature>
<feature type="transmembrane region" description="Helical" evidence="2">
    <location>
        <begin position="1599"/>
        <end position="1619"/>
    </location>
</feature>
<feature type="transmembrane region" description="Helical" evidence="2">
    <location>
        <begin position="933"/>
        <end position="954"/>
    </location>
</feature>
<feature type="transmembrane region" description="Helical" evidence="2">
    <location>
        <begin position="475"/>
        <end position="491"/>
    </location>
</feature>
<feature type="transmembrane region" description="Helical" evidence="2">
    <location>
        <begin position="1650"/>
        <end position="1669"/>
    </location>
</feature>
<feature type="transmembrane region" description="Helical" evidence="2">
    <location>
        <begin position="1210"/>
        <end position="1233"/>
    </location>
</feature>
<comment type="caution">
    <text evidence="3">The sequence shown here is derived from an EMBL/GenBank/DDBJ whole genome shotgun (WGS) entry which is preliminary data.</text>
</comment>
<feature type="transmembrane region" description="Helical" evidence="2">
    <location>
        <begin position="1113"/>
        <end position="1146"/>
    </location>
</feature>
<feature type="transmembrane region" description="Helical" evidence="2">
    <location>
        <begin position="1572"/>
        <end position="1593"/>
    </location>
</feature>
<feature type="transmembrane region" description="Helical" evidence="2">
    <location>
        <begin position="266"/>
        <end position="285"/>
    </location>
</feature>
<dbReference type="EMBL" id="RAWB01000033">
    <property type="protein sequence ID" value="RKH65878.1"/>
    <property type="molecule type" value="Genomic_DNA"/>
</dbReference>
<proteinExistence type="predicted"/>
<sequence>MICPACAELRATDSGATCPECGATLVPATGRHLDDFAQALVRRRIERWRFDGLLDRATADRLEASLQAPAEAAAPGPESFAVPVAASLAEPPADPAVRVEAWAEGVAASLRRAGGWRPGWGAALAHSMEETAKAEREQAERRRAAARAGARDDEGDSHEDDLRSAMGSGGALFTRGNTGALGGGLEAVVALDEIEGAPRLHEYIWWFLGAVLVLGGSLMGVREAWRALGGVPRQLLVSGALLGYHAAFIGLGAFLSRRSLSAGRVLAGIGLALLPVVFIALSALVALTPTVGFPVALGVAALALLPLRTAGRLLHGTSAGSLAMALFPSLLAGLPLMGWDEAPWPRALCASAGVVALGATVWRARVAAPGKALFVSAGAALYGALWLAVFCVASGPSSFDALEPGSPLFAGLTLWALALGAVVAWAASTDAVREAYPRAGPVFETLAHAVVASAALAGALGAFSVSPGDDGQVDVASACAPVMAAWVFFALEPRRRALVHTGVMAALLSGALFARILAPAEPAWWCFGVAAVCAGLLLMARVNPAQGLRNRMLAWSVVGSLATMPAVSMVSWGWGAGGFWPNALTGLIIAVAAHVAGGWNWRGLHYLGGVAAIFGALAVVAGTPELASNTASLTVFALAAGLYGLAGLVQDAWLRRTGQSDLLMPLEDLSLGMAALGVVLALGVTPTLPDALASFAGTHGALLVCVPTALATAVLLVRLRREGSRLVGFLVATGLALTVTRGMGTVSDFTSTRAALVAASLGLGFALLAALRGRGPAAGAAPSPKGRRLLGGIPLPFGARGRPLLTDGFAAAALVQAVFATATLAQWIPVPVSDERPHFLLAGALLTALALLAFVSRGFVAYQLRGSVVTLAAGGGFIALTAIINRAGRPLPPDVVGLRLPLIGIALWALALATRRFGPWLGQFLERPRHGPLYHAVPHLGVAALAVVLVRSAVRVGLPDPSRALGVVPPLLVLGSALLWLLLAASFRSRPLIHLGLVLGLPGAALWGAQQSLLGAPLATLLPPDGQWVRATAVEALGESLHWLQPEAWLAPGDTLFFLWQRAFVGIAAAGLAYAGAAILVARLEAGRALLRRLFSLGDEYAHLPFLRALRRWSFMAVMLVAAAAFFQPGLTAAGLAFATGAALFIGGTRGPGRAALGVSLLLLVHAEAHREAFFATWPGPVLALVALAVVALSPWVARRRGLDAGPTRVRAHLAVVPYALAAMAYALAVTGGTSPTMAVPVLLWRMLQGLGGTWMVSPAFPLTLALIAATLLVAAFQWRGAFAGFVAGLGTVVMGSAVVSALMVSFVIRALQLAQWPDYASLFTSQGAALALAAAGSALALHVAHRVTSRRRSDVAGGVGWGRDLWLVATGVLLAVLAVGGRATEEALPLALASIGLSVGVALHCAWREHTGRHVYFVQVAVVGVYALVRGLYAQGLRPEHDALFALSLGFVLVGVTVLARRAGVRPVEQATRRFAALLPIGIALVLPGDATGEAALLAGGSGLLYSALGAVERSRMFGAFAAGACNLALLIAALAFGLEGLEVYLAPLGLLLLMLGQLFTSSLPHAARNAVRILGGLLLYVPAAAKLALRMGESADGTYALVFGAVCLLGVGVGMALQIRAYLALGTLFLTLDVVANLLDAGLRDHRIGFLVMTLTGLTIVGGRVLATLKREEWELLTRRVRMQLRGWD</sequence>
<feature type="transmembrane region" description="Helical" evidence="2">
    <location>
        <begin position="1321"/>
        <end position="1345"/>
    </location>
</feature>
<feature type="transmembrane region" description="Helical" evidence="2">
    <location>
        <begin position="203"/>
        <end position="222"/>
    </location>
</feature>
<evidence type="ECO:0000313" key="3">
    <source>
        <dbReference type="EMBL" id="RKH65878.1"/>
    </source>
</evidence>
<feature type="transmembrane region" description="Helical" evidence="2">
    <location>
        <begin position="408"/>
        <end position="427"/>
    </location>
</feature>
<feature type="transmembrane region" description="Helical" evidence="2">
    <location>
        <begin position="867"/>
        <end position="884"/>
    </location>
</feature>
<feature type="transmembrane region" description="Helical" evidence="2">
    <location>
        <begin position="966"/>
        <end position="985"/>
    </location>
</feature>
<feature type="transmembrane region" description="Helical" evidence="2">
    <location>
        <begin position="604"/>
        <end position="624"/>
    </location>
</feature>
<evidence type="ECO:0000256" key="2">
    <source>
        <dbReference type="SAM" id="Phobius"/>
    </source>
</evidence>
<feature type="transmembrane region" description="Helical" evidence="2">
    <location>
        <begin position="700"/>
        <end position="719"/>
    </location>
</feature>
<reference evidence="4" key="1">
    <citation type="submission" date="2018-09" db="EMBL/GenBank/DDBJ databases">
        <authorList>
            <person name="Livingstone P.G."/>
            <person name="Whitworth D.E."/>
        </authorList>
    </citation>
    <scope>NUCLEOTIDE SEQUENCE [LARGE SCALE GENOMIC DNA]</scope>
    <source>
        <strain evidence="4">CA051B</strain>
    </source>
</reference>
<keyword evidence="2" id="KW-0472">Membrane</keyword>
<keyword evidence="4" id="KW-1185">Reference proteome</keyword>
<name>A0A3A8QCM7_9BACT</name>
<feature type="transmembrane region" description="Helical" evidence="2">
    <location>
        <begin position="1283"/>
        <end position="1309"/>
    </location>
</feature>
<feature type="transmembrane region" description="Helical" evidence="2">
    <location>
        <begin position="498"/>
        <end position="516"/>
    </location>
</feature>
<feature type="region of interest" description="Disordered" evidence="1">
    <location>
        <begin position="131"/>
        <end position="163"/>
    </location>
</feature>
<feature type="transmembrane region" description="Helical" evidence="2">
    <location>
        <begin position="319"/>
        <end position="338"/>
    </location>
</feature>
<accession>A0A3A8QCM7</accession>
<feature type="transmembrane region" description="Helical" evidence="2">
    <location>
        <begin position="669"/>
        <end position="688"/>
    </location>
</feature>
<feature type="transmembrane region" description="Helical" evidence="2">
    <location>
        <begin position="1366"/>
        <end position="1382"/>
    </location>
</feature>
<feature type="transmembrane region" description="Helical" evidence="2">
    <location>
        <begin position="1473"/>
        <end position="1490"/>
    </location>
</feature>
<organism evidence="3 4">
    <name type="scientific">Corallococcus llansteffanensis</name>
    <dbReference type="NCBI Taxonomy" id="2316731"/>
    <lineage>
        <taxon>Bacteria</taxon>
        <taxon>Pseudomonadati</taxon>
        <taxon>Myxococcota</taxon>
        <taxon>Myxococcia</taxon>
        <taxon>Myxococcales</taxon>
        <taxon>Cystobacterineae</taxon>
        <taxon>Myxococcaceae</taxon>
        <taxon>Corallococcus</taxon>
    </lineage>
</organism>
<gene>
    <name evidence="3" type="ORF">D7V93_05290</name>
</gene>
<keyword evidence="2" id="KW-0812">Transmembrane</keyword>
<feature type="transmembrane region" description="Helical" evidence="2">
    <location>
        <begin position="522"/>
        <end position="540"/>
    </location>
</feature>
<feature type="transmembrane region" description="Helical" evidence="2">
    <location>
        <begin position="1546"/>
        <end position="1565"/>
    </location>
</feature>
<feature type="transmembrane region" description="Helical" evidence="2">
    <location>
        <begin position="344"/>
        <end position="362"/>
    </location>
</feature>
<feature type="transmembrane region" description="Helical" evidence="2">
    <location>
        <begin position="1063"/>
        <end position="1084"/>
    </location>
</feature>
<protein>
    <submittedName>
        <fullName evidence="3">Uncharacterized protein</fullName>
    </submittedName>
</protein>
<feature type="transmembrane region" description="Helical" evidence="2">
    <location>
        <begin position="840"/>
        <end position="860"/>
    </location>
</feature>
<feature type="transmembrane region" description="Helical" evidence="2">
    <location>
        <begin position="992"/>
        <end position="1009"/>
    </location>
</feature>
<feature type="transmembrane region" description="Helical" evidence="2">
    <location>
        <begin position="1444"/>
        <end position="1461"/>
    </location>
</feature>
<feature type="transmembrane region" description="Helical" evidence="2">
    <location>
        <begin position="1253"/>
        <end position="1276"/>
    </location>
</feature>
<evidence type="ECO:0000313" key="4">
    <source>
        <dbReference type="Proteomes" id="UP000272888"/>
    </source>
</evidence>
<feature type="transmembrane region" description="Helical" evidence="2">
    <location>
        <begin position="750"/>
        <end position="771"/>
    </location>
</feature>
<evidence type="ECO:0000256" key="1">
    <source>
        <dbReference type="SAM" id="MobiDB-lite"/>
    </source>
</evidence>
<feature type="transmembrane region" description="Helical" evidence="2">
    <location>
        <begin position="1520"/>
        <end position="1540"/>
    </location>
</feature>
<feature type="transmembrane region" description="Helical" evidence="2">
    <location>
        <begin position="896"/>
        <end position="913"/>
    </location>
</feature>
<feature type="transmembrane region" description="Helical" evidence="2">
    <location>
        <begin position="726"/>
        <end position="744"/>
    </location>
</feature>
<dbReference type="Proteomes" id="UP000272888">
    <property type="component" value="Unassembled WGS sequence"/>
</dbReference>
<feature type="transmembrane region" description="Helical" evidence="2">
    <location>
        <begin position="1415"/>
        <end position="1438"/>
    </location>
</feature>
<keyword evidence="2" id="KW-1133">Transmembrane helix</keyword>
<feature type="transmembrane region" description="Helical" evidence="2">
    <location>
        <begin position="630"/>
        <end position="649"/>
    </location>
</feature>
<feature type="transmembrane region" description="Helical" evidence="2">
    <location>
        <begin position="291"/>
        <end position="307"/>
    </location>
</feature>
<feature type="transmembrane region" description="Helical" evidence="2">
    <location>
        <begin position="1388"/>
        <end position="1408"/>
    </location>
</feature>